<proteinExistence type="predicted"/>
<evidence type="ECO:0000313" key="5">
    <source>
        <dbReference type="Proteomes" id="UP000546642"/>
    </source>
</evidence>
<organism evidence="4 5">
    <name type="scientific">Nocardiopsis mwathae</name>
    <dbReference type="NCBI Taxonomy" id="1472723"/>
    <lineage>
        <taxon>Bacteria</taxon>
        <taxon>Bacillati</taxon>
        <taxon>Actinomycetota</taxon>
        <taxon>Actinomycetes</taxon>
        <taxon>Streptosporangiales</taxon>
        <taxon>Nocardiopsidaceae</taxon>
        <taxon>Nocardiopsis</taxon>
    </lineage>
</organism>
<evidence type="ECO:0000259" key="3">
    <source>
        <dbReference type="Pfam" id="PF20177"/>
    </source>
</evidence>
<name>A0A7X0D6L3_9ACTN</name>
<gene>
    <name evidence="4" type="ORF">HNR23_003493</name>
</gene>
<comment type="caution">
    <text evidence="4">The sequence shown here is derived from an EMBL/GenBank/DDBJ whole genome shotgun (WGS) entry which is preliminary data.</text>
</comment>
<keyword evidence="2" id="KW-1133">Transmembrane helix</keyword>
<sequence length="221" mass="22960">MVTRNTETPEDPRPPFFVDEPSRRRRPSDRRPPGGAGASATRTLRSEAGAAAPPAKGRRSGGGTARPHPAQPGRAGVRLTARGGILGIVVLSFASAMIAPLVGMPGINGGAFVAACVVAALLVRPTDLLSLSVSPPLAYFTAILAAEAVLTLGEDGFARGVAIGIATRLADIAPWLFLGTALVLIIALFRGLPANVRDLGDELNGRKERAARRAERHPEAE</sequence>
<keyword evidence="2" id="KW-0812">Transmembrane</keyword>
<dbReference type="RefSeq" id="WP_184076814.1">
    <property type="nucleotide sequence ID" value="NZ_JACHDS010000001.1"/>
</dbReference>
<evidence type="ECO:0000313" key="4">
    <source>
        <dbReference type="EMBL" id="MBB6173433.1"/>
    </source>
</evidence>
<feature type="transmembrane region" description="Helical" evidence="2">
    <location>
        <begin position="83"/>
        <end position="101"/>
    </location>
</feature>
<dbReference type="Pfam" id="PF20177">
    <property type="entry name" value="DUF6542"/>
    <property type="match status" value="1"/>
</dbReference>
<dbReference type="InterPro" id="IPR046672">
    <property type="entry name" value="DUF6542"/>
</dbReference>
<feature type="domain" description="DUF6542" evidence="3">
    <location>
        <begin position="78"/>
        <end position="193"/>
    </location>
</feature>
<dbReference type="AlphaFoldDB" id="A0A7X0D6L3"/>
<dbReference type="Proteomes" id="UP000546642">
    <property type="component" value="Unassembled WGS sequence"/>
</dbReference>
<keyword evidence="5" id="KW-1185">Reference proteome</keyword>
<reference evidence="4 5" key="1">
    <citation type="submission" date="2020-08" db="EMBL/GenBank/DDBJ databases">
        <title>Sequencing the genomes of 1000 actinobacteria strains.</title>
        <authorList>
            <person name="Klenk H.-P."/>
        </authorList>
    </citation>
    <scope>NUCLEOTIDE SEQUENCE [LARGE SCALE GENOMIC DNA]</scope>
    <source>
        <strain evidence="4 5">DSM 46659</strain>
    </source>
</reference>
<feature type="region of interest" description="Disordered" evidence="1">
    <location>
        <begin position="1"/>
        <end position="76"/>
    </location>
</feature>
<evidence type="ECO:0000256" key="1">
    <source>
        <dbReference type="SAM" id="MobiDB-lite"/>
    </source>
</evidence>
<protein>
    <recommendedName>
        <fullName evidence="3">DUF6542 domain-containing protein</fullName>
    </recommendedName>
</protein>
<feature type="transmembrane region" description="Helical" evidence="2">
    <location>
        <begin position="107"/>
        <end position="124"/>
    </location>
</feature>
<accession>A0A7X0D6L3</accession>
<dbReference type="EMBL" id="JACHDS010000001">
    <property type="protein sequence ID" value="MBB6173433.1"/>
    <property type="molecule type" value="Genomic_DNA"/>
</dbReference>
<feature type="transmembrane region" description="Helical" evidence="2">
    <location>
        <begin position="136"/>
        <end position="152"/>
    </location>
</feature>
<evidence type="ECO:0000256" key="2">
    <source>
        <dbReference type="SAM" id="Phobius"/>
    </source>
</evidence>
<feature type="transmembrane region" description="Helical" evidence="2">
    <location>
        <begin position="172"/>
        <end position="189"/>
    </location>
</feature>
<keyword evidence="2" id="KW-0472">Membrane</keyword>